<comment type="caution">
    <text evidence="2">The sequence shown here is derived from an EMBL/GenBank/DDBJ whole genome shotgun (WGS) entry which is preliminary data.</text>
</comment>
<name>A0AAD6VAK2_9AGAR</name>
<accession>A0AAD6VAK2</accession>
<feature type="compositionally biased region" description="Basic and acidic residues" evidence="1">
    <location>
        <begin position="255"/>
        <end position="268"/>
    </location>
</feature>
<dbReference type="AlphaFoldDB" id="A0AAD6VAK2"/>
<dbReference type="Proteomes" id="UP001219525">
    <property type="component" value="Unassembled WGS sequence"/>
</dbReference>
<evidence type="ECO:0000313" key="3">
    <source>
        <dbReference type="Proteomes" id="UP001219525"/>
    </source>
</evidence>
<protein>
    <submittedName>
        <fullName evidence="2">Uncharacterized protein</fullName>
    </submittedName>
</protein>
<evidence type="ECO:0000256" key="1">
    <source>
        <dbReference type="SAM" id="MobiDB-lite"/>
    </source>
</evidence>
<feature type="region of interest" description="Disordered" evidence="1">
    <location>
        <begin position="255"/>
        <end position="276"/>
    </location>
</feature>
<reference evidence="2" key="1">
    <citation type="submission" date="2023-03" db="EMBL/GenBank/DDBJ databases">
        <title>Massive genome expansion in bonnet fungi (Mycena s.s.) driven by repeated elements and novel gene families across ecological guilds.</title>
        <authorList>
            <consortium name="Lawrence Berkeley National Laboratory"/>
            <person name="Harder C.B."/>
            <person name="Miyauchi S."/>
            <person name="Viragh M."/>
            <person name="Kuo A."/>
            <person name="Thoen E."/>
            <person name="Andreopoulos B."/>
            <person name="Lu D."/>
            <person name="Skrede I."/>
            <person name="Drula E."/>
            <person name="Henrissat B."/>
            <person name="Morin E."/>
            <person name="Kohler A."/>
            <person name="Barry K."/>
            <person name="LaButti K."/>
            <person name="Morin E."/>
            <person name="Salamov A."/>
            <person name="Lipzen A."/>
            <person name="Mereny Z."/>
            <person name="Hegedus B."/>
            <person name="Baldrian P."/>
            <person name="Stursova M."/>
            <person name="Weitz H."/>
            <person name="Taylor A."/>
            <person name="Grigoriev I.V."/>
            <person name="Nagy L.G."/>
            <person name="Martin F."/>
            <person name="Kauserud H."/>
        </authorList>
    </citation>
    <scope>NUCLEOTIDE SEQUENCE</scope>
    <source>
        <strain evidence="2">9144</strain>
    </source>
</reference>
<organism evidence="2 3">
    <name type="scientific">Mycena pura</name>
    <dbReference type="NCBI Taxonomy" id="153505"/>
    <lineage>
        <taxon>Eukaryota</taxon>
        <taxon>Fungi</taxon>
        <taxon>Dikarya</taxon>
        <taxon>Basidiomycota</taxon>
        <taxon>Agaricomycotina</taxon>
        <taxon>Agaricomycetes</taxon>
        <taxon>Agaricomycetidae</taxon>
        <taxon>Agaricales</taxon>
        <taxon>Marasmiineae</taxon>
        <taxon>Mycenaceae</taxon>
        <taxon>Mycena</taxon>
    </lineage>
</organism>
<gene>
    <name evidence="2" type="ORF">GGX14DRAFT_637740</name>
</gene>
<keyword evidence="3" id="KW-1185">Reference proteome</keyword>
<dbReference type="EMBL" id="JARJCW010000039">
    <property type="protein sequence ID" value="KAJ7206644.1"/>
    <property type="molecule type" value="Genomic_DNA"/>
</dbReference>
<evidence type="ECO:0000313" key="2">
    <source>
        <dbReference type="EMBL" id="KAJ7206644.1"/>
    </source>
</evidence>
<sequence length="297" mass="33723">MKRDRNVGMLMERTIKQSGRADGADGGLVDAGFGYEDSNICISGGSIIMLHSCNRNIMDEFMEAVHEHYTQASISRVKVHLMDTKRKAVQCFVRTSARSAFMMAGLRLRCVSYAPARKLWSARARRCRSPRVVHGREFLRARAGRGAARRGVPRRVGCARAAQANIRRRRDVLPAGCSRADAKCSFDPKAIAEHRPDERSLSAIPTRKEWSAIFVGWSWQSHRIHMASMAKRDRFLKRMVVKAEVRKLVIKIRQGDHRDDQGSAERQRMNLTSPRHKPEFFFEEGEGSVFSAEIQNP</sequence>
<proteinExistence type="predicted"/>